<dbReference type="Proteomes" id="UP000824204">
    <property type="component" value="Unassembled WGS sequence"/>
</dbReference>
<feature type="domain" description="AAA+ ATPase" evidence="3">
    <location>
        <begin position="227"/>
        <end position="394"/>
    </location>
</feature>
<dbReference type="GO" id="GO:0005524">
    <property type="term" value="F:ATP binding"/>
    <property type="evidence" value="ECO:0007669"/>
    <property type="project" value="InterPro"/>
</dbReference>
<evidence type="ECO:0000256" key="2">
    <source>
        <dbReference type="ARBA" id="ARBA00022884"/>
    </source>
</evidence>
<dbReference type="Pfam" id="PF00006">
    <property type="entry name" value="ATP-synt_ab"/>
    <property type="match status" value="1"/>
</dbReference>
<keyword evidence="1" id="KW-0805">Transcription regulation</keyword>
<dbReference type="SMART" id="SM00382">
    <property type="entry name" value="AAA"/>
    <property type="match status" value="1"/>
</dbReference>
<dbReference type="GO" id="GO:0006353">
    <property type="term" value="P:DNA-templated transcription termination"/>
    <property type="evidence" value="ECO:0007669"/>
    <property type="project" value="UniProtKB-KW"/>
</dbReference>
<dbReference type="SUPFAM" id="SSF52540">
    <property type="entry name" value="P-loop containing nucleoside triphosphate hydrolases"/>
    <property type="match status" value="1"/>
</dbReference>
<dbReference type="GO" id="GO:0008186">
    <property type="term" value="F:ATP-dependent activity, acting on RNA"/>
    <property type="evidence" value="ECO:0007669"/>
    <property type="project" value="InterPro"/>
</dbReference>
<dbReference type="PANTHER" id="PTHR46425">
    <property type="entry name" value="TRANSCRIPTION TERMINATION FACTOR RHO"/>
    <property type="match status" value="1"/>
</dbReference>
<dbReference type="PANTHER" id="PTHR46425:SF1">
    <property type="entry name" value="TRANSCRIPTION TERMINATION FACTOR RHO"/>
    <property type="match status" value="1"/>
</dbReference>
<dbReference type="GO" id="GO:0003723">
    <property type="term" value="F:RNA binding"/>
    <property type="evidence" value="ECO:0007669"/>
    <property type="project" value="UniProtKB-KW"/>
</dbReference>
<evidence type="ECO:0000256" key="1">
    <source>
        <dbReference type="ARBA" id="ARBA00022472"/>
    </source>
</evidence>
<organism evidence="4 5">
    <name type="scientific">Candidatus Borkfalkia faecipullorum</name>
    <dbReference type="NCBI Taxonomy" id="2838510"/>
    <lineage>
        <taxon>Bacteria</taxon>
        <taxon>Bacillati</taxon>
        <taxon>Bacillota</taxon>
        <taxon>Clostridia</taxon>
        <taxon>Christensenellales</taxon>
        <taxon>Christensenellaceae</taxon>
        <taxon>Candidatus Borkfalkia</taxon>
    </lineage>
</organism>
<dbReference type="InterPro" id="IPR027417">
    <property type="entry name" value="P-loop_NTPase"/>
</dbReference>
<keyword evidence="1" id="KW-0806">Transcription termination</keyword>
<dbReference type="AlphaFoldDB" id="A0A9D2AGA3"/>
<comment type="caution">
    <text evidence="4">The sequence shown here is derived from an EMBL/GenBank/DDBJ whole genome shotgun (WGS) entry which is preliminary data.</text>
</comment>
<reference evidence="4" key="1">
    <citation type="journal article" date="2021" name="PeerJ">
        <title>Extensive microbial diversity within the chicken gut microbiome revealed by metagenomics and culture.</title>
        <authorList>
            <person name="Gilroy R."/>
            <person name="Ravi A."/>
            <person name="Getino M."/>
            <person name="Pursley I."/>
            <person name="Horton D.L."/>
            <person name="Alikhan N.F."/>
            <person name="Baker D."/>
            <person name="Gharbi K."/>
            <person name="Hall N."/>
            <person name="Watson M."/>
            <person name="Adriaenssens E.M."/>
            <person name="Foster-Nyarko E."/>
            <person name="Jarju S."/>
            <person name="Secka A."/>
            <person name="Antonio M."/>
            <person name="Oren A."/>
            <person name="Chaudhuri R.R."/>
            <person name="La Ragione R."/>
            <person name="Hildebrand F."/>
            <person name="Pallen M.J."/>
        </authorList>
    </citation>
    <scope>NUCLEOTIDE SEQUENCE</scope>
    <source>
        <strain evidence="4">811</strain>
    </source>
</reference>
<reference evidence="4" key="2">
    <citation type="submission" date="2021-04" db="EMBL/GenBank/DDBJ databases">
        <authorList>
            <person name="Gilroy R."/>
        </authorList>
    </citation>
    <scope>NUCLEOTIDE SEQUENCE</scope>
    <source>
        <strain evidence="4">811</strain>
    </source>
</reference>
<dbReference type="EMBL" id="DXFX01000104">
    <property type="protein sequence ID" value="HIX08441.1"/>
    <property type="molecule type" value="Genomic_DNA"/>
</dbReference>
<dbReference type="InterPro" id="IPR003593">
    <property type="entry name" value="AAA+_ATPase"/>
</dbReference>
<keyword evidence="2" id="KW-0694">RNA-binding</keyword>
<dbReference type="InterPro" id="IPR004665">
    <property type="entry name" value="Term_rho"/>
</dbReference>
<accession>A0A9D2AGA3</accession>
<gene>
    <name evidence="4" type="ORF">H9741_08225</name>
</gene>
<proteinExistence type="predicted"/>
<sequence length="442" mass="49285">MKAFGSVYDYLNDKTIYDLRTLAREFGVNAPSAARKHDLILRIIIAAAALAEPEKVSRRGARVKAGAAPAESVTEVRKLIEECRSHRPYDNYIPESERIEFNDVIKSEPVYGYGDQLYRGYVQRMADGSWRVYPENRKNIIKIPVLTEEERARYLLREGDHVVGYVVEAAGKPPVFTQPQLVNGRLFSDPRHNFEEFAAAFPMQKYSFAESKNFLVRAAEVLSPLGKGQRALLVAPSGTGKTAFLREAAQCLAKQAKVILVLLGQRPEESVEFESLLPDALVLSAPFDSTNSERVQFARLALERAKRIAEEGDDAVILLDSMHAYVRAAEKVCSDEESGMLECKKFFASARRLDGSGTLTVLATVDPCDAEEFVDAGNCIIRFSDEYVRLGIPALDMLKSETRRSDLLLDKQETDLAKKLRSIAAEKGMAEAYALAETIFKE</sequence>
<evidence type="ECO:0000313" key="4">
    <source>
        <dbReference type="EMBL" id="HIX08441.1"/>
    </source>
</evidence>
<evidence type="ECO:0000313" key="5">
    <source>
        <dbReference type="Proteomes" id="UP000824204"/>
    </source>
</evidence>
<name>A0A9D2AGA3_9FIRM</name>
<keyword evidence="1" id="KW-0804">Transcription</keyword>
<evidence type="ECO:0000259" key="3">
    <source>
        <dbReference type="SMART" id="SM00382"/>
    </source>
</evidence>
<dbReference type="Gene3D" id="3.40.50.300">
    <property type="entry name" value="P-loop containing nucleotide triphosphate hydrolases"/>
    <property type="match status" value="1"/>
</dbReference>
<dbReference type="InterPro" id="IPR000194">
    <property type="entry name" value="ATPase_F1/V1/A1_a/bsu_nucl-bd"/>
</dbReference>
<protein>
    <recommendedName>
        <fullName evidence="3">AAA+ ATPase domain-containing protein</fullName>
    </recommendedName>
</protein>